<name>A0ABQ4A662_9ACTN</name>
<reference evidence="1 2" key="1">
    <citation type="submission" date="2021-01" db="EMBL/GenBank/DDBJ databases">
        <title>Whole genome shotgun sequence of Actinoplanes humidus NBRC 14915.</title>
        <authorList>
            <person name="Komaki H."/>
            <person name="Tamura T."/>
        </authorList>
    </citation>
    <scope>NUCLEOTIDE SEQUENCE [LARGE SCALE GENOMIC DNA]</scope>
    <source>
        <strain evidence="1 2">NBRC 14915</strain>
    </source>
</reference>
<comment type="caution">
    <text evidence="1">The sequence shown here is derived from an EMBL/GenBank/DDBJ whole genome shotgun (WGS) entry which is preliminary data.</text>
</comment>
<accession>A0ABQ4A662</accession>
<dbReference type="Proteomes" id="UP000603200">
    <property type="component" value="Unassembled WGS sequence"/>
</dbReference>
<proteinExistence type="predicted"/>
<sequence length="78" mass="8538">MTEGELLVRALNSYLDLAQAVSMFFAADRKLCQWQDGVTTQAVHLLAEAQLALSRHPDEARRAVERAVVAVIGCPSMP</sequence>
<evidence type="ECO:0000313" key="1">
    <source>
        <dbReference type="EMBL" id="GIE26326.1"/>
    </source>
</evidence>
<dbReference type="EMBL" id="BOMN01000142">
    <property type="protein sequence ID" value="GIE26326.1"/>
    <property type="molecule type" value="Genomic_DNA"/>
</dbReference>
<dbReference type="RefSeq" id="WP_203843234.1">
    <property type="nucleotide sequence ID" value="NZ_BAAATV010000033.1"/>
</dbReference>
<evidence type="ECO:0000313" key="2">
    <source>
        <dbReference type="Proteomes" id="UP000603200"/>
    </source>
</evidence>
<organism evidence="1 2">
    <name type="scientific">Winogradskya humida</name>
    <dbReference type="NCBI Taxonomy" id="113566"/>
    <lineage>
        <taxon>Bacteria</taxon>
        <taxon>Bacillati</taxon>
        <taxon>Actinomycetota</taxon>
        <taxon>Actinomycetes</taxon>
        <taxon>Micromonosporales</taxon>
        <taxon>Micromonosporaceae</taxon>
        <taxon>Winogradskya</taxon>
    </lineage>
</organism>
<protein>
    <submittedName>
        <fullName evidence="1">Uncharacterized protein</fullName>
    </submittedName>
</protein>
<keyword evidence="2" id="KW-1185">Reference proteome</keyword>
<gene>
    <name evidence="1" type="ORF">Ahu01nite_094280</name>
</gene>